<dbReference type="GO" id="GO:0019521">
    <property type="term" value="P:D-gluconate metabolic process"/>
    <property type="evidence" value="ECO:0007669"/>
    <property type="project" value="InterPro"/>
</dbReference>
<feature type="domain" description="Carbohydrate kinase FGGY N-terminal" evidence="5">
    <location>
        <begin position="6"/>
        <end position="250"/>
    </location>
</feature>
<reference evidence="7 8" key="1">
    <citation type="submission" date="2016-08" db="EMBL/GenBank/DDBJ databases">
        <title>Genome sequencing of Paenibacillus sp. TI45-13ar, isolated from Korean traditional nuruk.</title>
        <authorList>
            <person name="Kim S.-J."/>
        </authorList>
    </citation>
    <scope>NUCLEOTIDE SEQUENCE [LARGE SCALE GENOMIC DNA]</scope>
    <source>
        <strain evidence="7 8">TI45-13ar</strain>
    </source>
</reference>
<comment type="similarity">
    <text evidence="1 4">Belongs to the FGGY kinase family.</text>
</comment>
<evidence type="ECO:0000313" key="7">
    <source>
        <dbReference type="EMBL" id="ODP26786.1"/>
    </source>
</evidence>
<dbReference type="PATRIC" id="fig|1886670.3.peg.3916"/>
<dbReference type="Proteomes" id="UP000094578">
    <property type="component" value="Unassembled WGS sequence"/>
</dbReference>
<dbReference type="Pfam" id="PF00370">
    <property type="entry name" value="FGGY_N"/>
    <property type="match status" value="1"/>
</dbReference>
<dbReference type="Pfam" id="PF02782">
    <property type="entry name" value="FGGY_C"/>
    <property type="match status" value="1"/>
</dbReference>
<dbReference type="InterPro" id="IPR018484">
    <property type="entry name" value="FGGY_N"/>
</dbReference>
<dbReference type="PANTHER" id="PTHR43095:SF2">
    <property type="entry name" value="GLUCONOKINASE"/>
    <property type="match status" value="1"/>
</dbReference>
<proteinExistence type="inferred from homology"/>
<dbReference type="AlphaFoldDB" id="A0A1E3KZ73"/>
<dbReference type="EC" id="2.7.1.12" evidence="7"/>
<gene>
    <name evidence="7" type="primary">gntK</name>
    <name evidence="7" type="ORF">PTI45_03888</name>
</gene>
<dbReference type="NCBIfam" id="TIGR01314">
    <property type="entry name" value="gntK_FGGY"/>
    <property type="match status" value="1"/>
</dbReference>
<evidence type="ECO:0000256" key="3">
    <source>
        <dbReference type="ARBA" id="ARBA00022777"/>
    </source>
</evidence>
<name>A0A1E3KZ73_9BACL</name>
<evidence type="ECO:0000313" key="8">
    <source>
        <dbReference type="Proteomes" id="UP000094578"/>
    </source>
</evidence>
<comment type="caution">
    <text evidence="7">The sequence shown here is derived from an EMBL/GenBank/DDBJ whole genome shotgun (WGS) entry which is preliminary data.</text>
</comment>
<organism evidence="7 8">
    <name type="scientific">Paenibacillus nuruki</name>
    <dbReference type="NCBI Taxonomy" id="1886670"/>
    <lineage>
        <taxon>Bacteria</taxon>
        <taxon>Bacillati</taxon>
        <taxon>Bacillota</taxon>
        <taxon>Bacilli</taxon>
        <taxon>Bacillales</taxon>
        <taxon>Paenibacillaceae</taxon>
        <taxon>Paenibacillus</taxon>
    </lineage>
</organism>
<feature type="domain" description="Carbohydrate kinase FGGY C-terminal" evidence="6">
    <location>
        <begin position="260"/>
        <end position="455"/>
    </location>
</feature>
<keyword evidence="2 4" id="KW-0808">Transferase</keyword>
<dbReference type="InterPro" id="IPR006002">
    <property type="entry name" value="Gluconate_kinase"/>
</dbReference>
<evidence type="ECO:0000256" key="1">
    <source>
        <dbReference type="ARBA" id="ARBA00009156"/>
    </source>
</evidence>
<dbReference type="SUPFAM" id="SSF53067">
    <property type="entry name" value="Actin-like ATPase domain"/>
    <property type="match status" value="2"/>
</dbReference>
<dbReference type="InterPro" id="IPR018483">
    <property type="entry name" value="Carb_kinase_FGGY_CS"/>
</dbReference>
<evidence type="ECO:0000259" key="5">
    <source>
        <dbReference type="Pfam" id="PF00370"/>
    </source>
</evidence>
<dbReference type="PIRSF" id="PIRSF000538">
    <property type="entry name" value="GlpK"/>
    <property type="match status" value="1"/>
</dbReference>
<keyword evidence="3 4" id="KW-0418">Kinase</keyword>
<dbReference type="InterPro" id="IPR050406">
    <property type="entry name" value="FGGY_Carb_Kinase"/>
</dbReference>
<dbReference type="EMBL" id="MDER01000075">
    <property type="protein sequence ID" value="ODP26786.1"/>
    <property type="molecule type" value="Genomic_DNA"/>
</dbReference>
<dbReference type="PANTHER" id="PTHR43095">
    <property type="entry name" value="SUGAR KINASE"/>
    <property type="match status" value="1"/>
</dbReference>
<dbReference type="InterPro" id="IPR000577">
    <property type="entry name" value="Carb_kinase_FGGY"/>
</dbReference>
<dbReference type="InterPro" id="IPR018485">
    <property type="entry name" value="FGGY_C"/>
</dbReference>
<evidence type="ECO:0000256" key="4">
    <source>
        <dbReference type="RuleBase" id="RU003733"/>
    </source>
</evidence>
<protein>
    <submittedName>
        <fullName evidence="7">Gluconokinase</fullName>
        <ecNumber evidence="7">2.7.1.12</ecNumber>
    </submittedName>
</protein>
<evidence type="ECO:0000256" key="2">
    <source>
        <dbReference type="ARBA" id="ARBA00022679"/>
    </source>
</evidence>
<keyword evidence="8" id="KW-1185">Reference proteome</keyword>
<sequence>MSTAKYMIGVDIGTTSTKAVLFEENGKIVAQGGAEYPLHTPVPSIAEQDPDQLFRAVVDSVRQTMDKSSVAPEDVLFVSFSSAMHSMLVVDKEGKPLTQCMTWADNRSAAYSRQLQKEKKGHEIYMRTGTPIHPMSPLTKIMWITHDQKEIANAAHKYISIKEYIFLKLFGEYVADHSMASATGLMNLKELDWDQEALETAGITRDHLSKLVPTTHIMHGLHATYATEMGLIESTPFVLGASDGVLSNLGVNAIEPGVVAVTIGTSGAIRTVTDKPVTDPKGRFFCYALTEDKWVVGGPVNNGGIIFRWIRDEFAASEVETAKRLGLSAYDVLTRIAEKVHPGADGLLFHPYLSGERAPLWNPDARGSFFGLALHHKKEHMIRAALEGVLFNLYTVMLAVEEQIGVPKKIHATGGFARSELWRQMMADIFDQTVVVPESIESSCLGAAVLGLYALKRIDSLDEVSKMIGTTYEHKPYKEHVAIYRELLPIYIRISRKFEEDYEDIADFQQKMLDKYTPIDKKDSDDL</sequence>
<dbReference type="CDD" id="cd07770">
    <property type="entry name" value="ASKHA_NBD_FGGY_GntK"/>
    <property type="match status" value="1"/>
</dbReference>
<dbReference type="PROSITE" id="PS00445">
    <property type="entry name" value="FGGY_KINASES_2"/>
    <property type="match status" value="1"/>
</dbReference>
<evidence type="ECO:0000259" key="6">
    <source>
        <dbReference type="Pfam" id="PF02782"/>
    </source>
</evidence>
<dbReference type="GO" id="GO:0046316">
    <property type="term" value="F:gluconokinase activity"/>
    <property type="evidence" value="ECO:0007669"/>
    <property type="project" value="UniProtKB-EC"/>
</dbReference>
<accession>A0A1E3KZ73</accession>
<dbReference type="Gene3D" id="3.30.420.40">
    <property type="match status" value="2"/>
</dbReference>
<dbReference type="RefSeq" id="WP_069329233.1">
    <property type="nucleotide sequence ID" value="NZ_MDER01000075.1"/>
</dbReference>
<dbReference type="InterPro" id="IPR043129">
    <property type="entry name" value="ATPase_NBD"/>
</dbReference>
<dbReference type="STRING" id="1886670.PTI45_03888"/>